<proteinExistence type="predicted"/>
<evidence type="ECO:0000313" key="6">
    <source>
        <dbReference type="Proteomes" id="UP000494173"/>
    </source>
</evidence>
<evidence type="ECO:0000313" key="3">
    <source>
        <dbReference type="EMBL" id="MDN4188413.1"/>
    </source>
</evidence>
<organism evidence="4 6">
    <name type="scientific">Bifidobacterium breve</name>
    <dbReference type="NCBI Taxonomy" id="1685"/>
    <lineage>
        <taxon>Bacteria</taxon>
        <taxon>Bacillati</taxon>
        <taxon>Actinomycetota</taxon>
        <taxon>Actinomycetes</taxon>
        <taxon>Bifidobacteriales</taxon>
        <taxon>Bifidobacteriaceae</taxon>
        <taxon>Bifidobacterium</taxon>
    </lineage>
</organism>
<name>A0A0L0LTA4_BIFBR</name>
<keyword evidence="1" id="KW-0732">Signal</keyword>
<feature type="signal peptide" evidence="1">
    <location>
        <begin position="1"/>
        <end position="25"/>
    </location>
</feature>
<accession>A0A0L0LTA4</accession>
<reference evidence="3" key="2">
    <citation type="submission" date="2018-05" db="EMBL/GenBank/DDBJ databases">
        <authorList>
            <person name="Kondepudi K.K."/>
            <person name="Singh S."/>
            <person name="Chaudhry V."/>
            <person name="Mantri S."/>
            <person name="Bhadada S."/>
            <person name="Bishnoi M."/>
            <person name="Kaur J."/>
            <person name="Sharma S."/>
            <person name="Bhatia R."/>
        </authorList>
    </citation>
    <scope>NUCLEOTIDE SEQUENCE</scope>
    <source>
        <strain evidence="3">Bif11</strain>
    </source>
</reference>
<reference evidence="4 6" key="3">
    <citation type="submission" date="2019-10" db="EMBL/GenBank/DDBJ databases">
        <authorList>
            <consortium name="Melissa Lawson"/>
            <person name="O'neill I."/>
        </authorList>
    </citation>
    <scope>NUCLEOTIDE SEQUENCE [LARGE SCALE GENOMIC DNA]</scope>
    <source>
        <strain evidence="4">LH_24</strain>
    </source>
</reference>
<evidence type="ECO:0000313" key="4">
    <source>
        <dbReference type="EMBL" id="VWQ22215.1"/>
    </source>
</evidence>
<dbReference type="EMBL" id="CP023198">
    <property type="protein sequence ID" value="AUE18186.1"/>
    <property type="molecule type" value="Genomic_DNA"/>
</dbReference>
<dbReference type="NCBIfam" id="NF038353">
    <property type="entry name" value="FxLYD_dom"/>
    <property type="match status" value="1"/>
</dbReference>
<feature type="chain" id="PRO_5014232504" evidence="1">
    <location>
        <begin position="26"/>
        <end position="270"/>
    </location>
</feature>
<dbReference type="AlphaFoldDB" id="A0A0L0LTA4"/>
<dbReference type="PROSITE" id="PS51257">
    <property type="entry name" value="PROKAR_LIPOPROTEIN"/>
    <property type="match status" value="1"/>
</dbReference>
<reference evidence="3" key="4">
    <citation type="journal article" date="2022" name="3 Biotech.">
        <title>Isomaltooligosaccharides utilization and genomic characterization of human infant anti-inflammatory Bifidobacterium longum and Bifidobacterium breve strains.</title>
        <authorList>
            <person name="Sharma S."/>
            <person name="Singh S."/>
            <person name="Chaudhary V."/>
            <person name="Mantri S."/>
            <person name="Chander A."/>
            <person name="Maurya R."/>
            <person name="Rajarammohan S."/>
            <person name="Singh R.P."/>
            <person name="Rishi P."/>
            <person name="Bishnoi M."/>
            <person name="Bhadada S.K."/>
            <person name="Kondepudi K.K."/>
        </authorList>
    </citation>
    <scope>NUCLEOTIDE SEQUENCE</scope>
    <source>
        <strain evidence="3">Bif11</strain>
    </source>
</reference>
<protein>
    <submittedName>
        <fullName evidence="2">Secreted protein</fullName>
    </submittedName>
</protein>
<dbReference type="EMBL" id="QELD01000016">
    <property type="protein sequence ID" value="MDN4188413.1"/>
    <property type="molecule type" value="Genomic_DNA"/>
</dbReference>
<dbReference type="EMBL" id="CABWKB010000016">
    <property type="protein sequence ID" value="VWQ22215.1"/>
    <property type="molecule type" value="Genomic_DNA"/>
</dbReference>
<evidence type="ECO:0000256" key="1">
    <source>
        <dbReference type="SAM" id="SignalP"/>
    </source>
</evidence>
<dbReference type="RefSeq" id="WP_003828633.1">
    <property type="nucleotide sequence ID" value="NZ_BCXL01000084.1"/>
</dbReference>
<dbReference type="Proteomes" id="UP001169990">
    <property type="component" value="Unassembled WGS sequence"/>
</dbReference>
<evidence type="ECO:0000313" key="5">
    <source>
        <dbReference type="Proteomes" id="UP000232496"/>
    </source>
</evidence>
<evidence type="ECO:0000313" key="2">
    <source>
        <dbReference type="EMBL" id="AUE18186.1"/>
    </source>
</evidence>
<dbReference type="InterPro" id="IPR047676">
    <property type="entry name" value="FxLYD_dom"/>
</dbReference>
<dbReference type="Proteomes" id="UP000232496">
    <property type="component" value="Chromosome"/>
</dbReference>
<reference evidence="2 5" key="1">
    <citation type="submission" date="2017-09" db="EMBL/GenBank/DDBJ databases">
        <title>Comparative genomics and methylome analysis of the gut commensal Bifidobacterium breve.</title>
        <authorList>
            <person name="Bottacini F."/>
            <person name="Morrissey R."/>
            <person name="Roberts R.J."/>
            <person name="James K."/>
            <person name="van Breen J."/>
            <person name="Egan M."/>
            <person name="Lambert J."/>
            <person name="van Limpt K."/>
            <person name="Stanton C."/>
            <person name="Knol J."/>
            <person name="O' Connell Motherway M."/>
            <person name="van Sinderen D."/>
        </authorList>
    </citation>
    <scope>NUCLEOTIDE SEQUENCE [LARGE SCALE GENOMIC DNA]</scope>
    <source>
        <strain evidence="2 5">DRBB29</strain>
    </source>
</reference>
<dbReference type="Proteomes" id="UP000494173">
    <property type="component" value="Unassembled WGS sequence"/>
</dbReference>
<gene>
    <name evidence="4" type="ORF">BIFLH24_01440</name>
    <name evidence="3" type="ORF">DC496_08770</name>
    <name evidence="2" type="ORF">DRBB29_0620</name>
</gene>
<sequence>MISYVRNVGKTVLAAVVSLVFIVGAAGCGNTQKDDGPDYADDEAMSIIAKAYQKRSDVLDQYEQKKDTDSVKHVKDAVQAEIDNDEPLKERQFKDSKLQEKVITYINLLEDSQKVNEDYSYLSSDYSTEWTKVYDKRSALLKDFVDNYKLTVDSKYQDPLNDIVANGSSVKKKTETEDALNNLIASATFEKTDDGYGYYAYSAVIENISGIDFGTVNLILALYDADGVKAAEVYASTNAWPAGEKVKFETGSDADAAQVKASVDHYEVDD</sequence>